<dbReference type="InterPro" id="IPR028098">
    <property type="entry name" value="Glyco_trans_4-like_N"/>
</dbReference>
<accession>A0A644U227</accession>
<evidence type="ECO:0000259" key="4">
    <source>
        <dbReference type="Pfam" id="PF00534"/>
    </source>
</evidence>
<dbReference type="EMBL" id="VSSQ01000072">
    <property type="protein sequence ID" value="MPL73313.1"/>
    <property type="molecule type" value="Genomic_DNA"/>
</dbReference>
<evidence type="ECO:0000256" key="2">
    <source>
        <dbReference type="ARBA" id="ARBA00022679"/>
    </source>
</evidence>
<evidence type="ECO:0000256" key="1">
    <source>
        <dbReference type="ARBA" id="ARBA00022676"/>
    </source>
</evidence>
<keyword evidence="3" id="KW-0472">Membrane</keyword>
<feature type="transmembrane region" description="Helical" evidence="3">
    <location>
        <begin position="57"/>
        <end position="75"/>
    </location>
</feature>
<evidence type="ECO:0000256" key="3">
    <source>
        <dbReference type="SAM" id="Phobius"/>
    </source>
</evidence>
<evidence type="ECO:0000313" key="6">
    <source>
        <dbReference type="EMBL" id="MPL73313.1"/>
    </source>
</evidence>
<keyword evidence="3" id="KW-0812">Transmembrane</keyword>
<dbReference type="SUPFAM" id="SSF53756">
    <property type="entry name" value="UDP-Glycosyltransferase/glycogen phosphorylase"/>
    <property type="match status" value="1"/>
</dbReference>
<dbReference type="Pfam" id="PF13439">
    <property type="entry name" value="Glyco_transf_4"/>
    <property type="match status" value="1"/>
</dbReference>
<evidence type="ECO:0000259" key="5">
    <source>
        <dbReference type="Pfam" id="PF13439"/>
    </source>
</evidence>
<feature type="domain" description="Glycosyl transferase family 1" evidence="4">
    <location>
        <begin position="180"/>
        <end position="347"/>
    </location>
</feature>
<dbReference type="Pfam" id="PF00534">
    <property type="entry name" value="Glycos_transf_1"/>
    <property type="match status" value="1"/>
</dbReference>
<sequence>MKKVVVSVSNDLITDNRVDKTCSTLVEAGYDVHLIGRLKRNSPQMNKRNYSYSRMHLCFYSSFFFYADFNLRLFFKLLFSKQDILWANDLDTLLANYLVSRIKKIPLIFDSHELFTEVPELKYNRFAKWFWKRVEKRIVPHLQYIVTVCNPIADYFKTEYGVNSIIVRNCPRKDSIKKLKSKQDLNMPDKPILVWQGGGCNIERGMEELIESMQWVDAYLYIIGDGDVYNKLKKLASNFGVRNKVSFVPRIPFEDMMQYTFNADIGLSLDKDTNQNYAISLPNKLFEYIHAELPIIITPLNEIKTVVETLDICDFLVNHNPLNIASQINSLLNDKEKRDLYSENCRKVKHILCWEEEQKKIIELLSSI</sequence>
<dbReference type="Gene3D" id="3.40.50.2000">
    <property type="entry name" value="Glycogen Phosphorylase B"/>
    <property type="match status" value="2"/>
</dbReference>
<organism evidence="6">
    <name type="scientific">bioreactor metagenome</name>
    <dbReference type="NCBI Taxonomy" id="1076179"/>
    <lineage>
        <taxon>unclassified sequences</taxon>
        <taxon>metagenomes</taxon>
        <taxon>ecological metagenomes</taxon>
    </lineage>
</organism>
<name>A0A644U227_9ZZZZ</name>
<feature type="domain" description="Glycosyltransferase subfamily 4-like N-terminal" evidence="5">
    <location>
        <begin position="19"/>
        <end position="164"/>
    </location>
</feature>
<dbReference type="GO" id="GO:0016757">
    <property type="term" value="F:glycosyltransferase activity"/>
    <property type="evidence" value="ECO:0007669"/>
    <property type="project" value="UniProtKB-KW"/>
</dbReference>
<dbReference type="AlphaFoldDB" id="A0A644U227"/>
<reference evidence="6" key="1">
    <citation type="submission" date="2019-08" db="EMBL/GenBank/DDBJ databases">
        <authorList>
            <person name="Kucharzyk K."/>
            <person name="Murdoch R.W."/>
            <person name="Higgins S."/>
            <person name="Loffler F."/>
        </authorList>
    </citation>
    <scope>NUCLEOTIDE SEQUENCE</scope>
</reference>
<dbReference type="PANTHER" id="PTHR12526:SF629">
    <property type="entry name" value="TEICHURONIC ACID BIOSYNTHESIS GLYCOSYLTRANSFERASE TUAH-RELATED"/>
    <property type="match status" value="1"/>
</dbReference>
<dbReference type="InterPro" id="IPR001296">
    <property type="entry name" value="Glyco_trans_1"/>
</dbReference>
<keyword evidence="3" id="KW-1133">Transmembrane helix</keyword>
<gene>
    <name evidence="6" type="ORF">SDC9_19111</name>
</gene>
<keyword evidence="1" id="KW-0328">Glycosyltransferase</keyword>
<proteinExistence type="predicted"/>
<dbReference type="PANTHER" id="PTHR12526">
    <property type="entry name" value="GLYCOSYLTRANSFERASE"/>
    <property type="match status" value="1"/>
</dbReference>
<keyword evidence="2" id="KW-0808">Transferase</keyword>
<protein>
    <submittedName>
        <fullName evidence="6">Uncharacterized protein</fullName>
    </submittedName>
</protein>
<comment type="caution">
    <text evidence="6">The sequence shown here is derived from an EMBL/GenBank/DDBJ whole genome shotgun (WGS) entry which is preliminary data.</text>
</comment>